<dbReference type="STRING" id="1171373.PACID_15730"/>
<dbReference type="Proteomes" id="UP000000214">
    <property type="component" value="Chromosome"/>
</dbReference>
<reference evidence="1 2" key="1">
    <citation type="journal article" date="2012" name="BMC Genomics">
        <title>The genome sequence of Propionibacterium acidipropionici provides insights into its biotechnological and industrial potential.</title>
        <authorList>
            <person name="Parizzi L.P."/>
            <person name="Grassi M.C."/>
            <person name="Llerena L.A."/>
            <person name="Carazzolle M.F."/>
            <person name="Queiroz V.L."/>
            <person name="Lunardi I."/>
            <person name="Zeidler A.F."/>
            <person name="Teixeira P.J."/>
            <person name="Mieczkowski P."/>
            <person name="Rincones J."/>
            <person name="Pereira G.A."/>
        </authorList>
    </citation>
    <scope>NUCLEOTIDE SEQUENCE [LARGE SCALE GENOMIC DNA]</scope>
    <source>
        <strain evidence="2">ATCC 4875 / DSM 20272 / JCM 6432 / NBRC 12425 / NCIMB 8070</strain>
    </source>
</reference>
<evidence type="ECO:0000313" key="2">
    <source>
        <dbReference type="Proteomes" id="UP000000214"/>
    </source>
</evidence>
<organism evidence="1 2">
    <name type="scientific">Acidipropionibacterium acidipropionici (strain ATCC 4875 / DSM 20272 / JCM 6432 / NBRC 12425 / NCIMB 8070 / 4)</name>
    <name type="common">Propionibacterium acidipropionici</name>
    <dbReference type="NCBI Taxonomy" id="1171373"/>
    <lineage>
        <taxon>Bacteria</taxon>
        <taxon>Bacillati</taxon>
        <taxon>Actinomycetota</taxon>
        <taxon>Actinomycetes</taxon>
        <taxon>Propionibacteriales</taxon>
        <taxon>Propionibacteriaceae</taxon>
        <taxon>Acidipropionibacterium</taxon>
    </lineage>
</organism>
<name>K7RSN3_ACIA4</name>
<dbReference type="KEGG" id="pbo:PACID_15730"/>
<dbReference type="EMBL" id="CP003493">
    <property type="protein sequence ID" value="AFV89386.1"/>
    <property type="molecule type" value="Genomic_DNA"/>
</dbReference>
<dbReference type="RefSeq" id="WP_015070292.1">
    <property type="nucleotide sequence ID" value="NC_019395.1"/>
</dbReference>
<sequence>MPEIPIPGVPTIAEDLDNLLRATERLAGADMNLRAAELDPSEFGKDGLAHAKAGQLRAMTDLTWCAHVTAERQRWRHELADQQG</sequence>
<dbReference type="HOGENOM" id="CLU_2524801_0_0_11"/>
<protein>
    <submittedName>
        <fullName evidence="1">Uncharacterized protein</fullName>
    </submittedName>
</protein>
<proteinExistence type="predicted"/>
<evidence type="ECO:0000313" key="1">
    <source>
        <dbReference type="EMBL" id="AFV89386.1"/>
    </source>
</evidence>
<dbReference type="PATRIC" id="fig|1171373.8.peg.1557"/>
<accession>K7RSN3</accession>
<gene>
    <name evidence="1" type="ordered locus">PACID_15730</name>
</gene>
<dbReference type="AlphaFoldDB" id="K7RSN3"/>